<evidence type="ECO:0000256" key="1">
    <source>
        <dbReference type="SAM" id="MobiDB-lite"/>
    </source>
</evidence>
<keyword evidence="2" id="KW-0472">Membrane</keyword>
<evidence type="ECO:0008006" key="5">
    <source>
        <dbReference type="Google" id="ProtNLM"/>
    </source>
</evidence>
<feature type="compositionally biased region" description="Polar residues" evidence="1">
    <location>
        <begin position="1"/>
        <end position="13"/>
    </location>
</feature>
<keyword evidence="4" id="KW-1185">Reference proteome</keyword>
<feature type="transmembrane region" description="Helical" evidence="2">
    <location>
        <begin position="376"/>
        <end position="397"/>
    </location>
</feature>
<dbReference type="InterPro" id="IPR007787">
    <property type="entry name" value="DUF687"/>
</dbReference>
<proteinExistence type="predicted"/>
<feature type="transmembrane region" description="Helical" evidence="2">
    <location>
        <begin position="442"/>
        <end position="460"/>
    </location>
</feature>
<evidence type="ECO:0000256" key="2">
    <source>
        <dbReference type="SAM" id="Phobius"/>
    </source>
</evidence>
<dbReference type="Pfam" id="PF05095">
    <property type="entry name" value="DUF687"/>
    <property type="match status" value="1"/>
</dbReference>
<accession>A0ABM5LCP3</accession>
<name>A0ABM5LCP3_CHLPN</name>
<evidence type="ECO:0000313" key="4">
    <source>
        <dbReference type="Proteomes" id="UP000000424"/>
    </source>
</evidence>
<keyword evidence="2" id="KW-0812">Transmembrane</keyword>
<evidence type="ECO:0000313" key="3">
    <source>
        <dbReference type="EMBL" id="AAP98324.1"/>
    </source>
</evidence>
<feature type="transmembrane region" description="Helical" evidence="2">
    <location>
        <begin position="409"/>
        <end position="430"/>
    </location>
</feature>
<feature type="region of interest" description="Disordered" evidence="1">
    <location>
        <begin position="1"/>
        <end position="28"/>
    </location>
</feature>
<gene>
    <name evidence="3" type="ordered locus">CpB0393</name>
</gene>
<feature type="transmembrane region" description="Helical" evidence="2">
    <location>
        <begin position="499"/>
        <end position="525"/>
    </location>
</feature>
<sequence>MMTAPTESRSSPPTLLEETEPLSPNPIPADIQIPRITISPPSLDVSTVASSAEDISVFIAGGPRSSSSASVASDVYELVCLCGGDEDPEPPDSEVRTLYVNGSWQTHQEAVQELLYISEVRGEAVRLLYNDGSGMSPWPISPCRTLPTLDHPLCQALLTVWEQFFSAPENQNREFLVIFYGDASPYIQQALTQSRHSPRIVVVGISPTVFIQGDFRVHNYRVSGDFFSSLDCRGTRAENTTILPYSSGLEGVFLPSIRCPSFTWAVRFGEQCLVANRGEDVEDRGGLSQDAERSQLPHSERDLAVVIDSTDPSSMSRLVEWLNQGSPSSDMEINPYPQRCPDVALSALYAISRVSGLAQEWILASVHEGLDLQICYSLILMHTTFAVRYFFLLFTNYPQSRERFRTARIVAQSLYLPSILVLVFDCGNVLRKLWMPQEILRAIFISASTISGSIVFVECTRWMGRGLRHRVQQFVQQRVIGSGLPVGTVRASYRDRAGFIIGFLQTVHGGLYLPVSIMVLNQIAIQVPRILVRPNNTAVYDLHNKSAEENWSSGDVLAVGQTLNFILCAFVLFVNLWFFVKSVLRHSRRRRR</sequence>
<dbReference type="Proteomes" id="UP000000424">
    <property type="component" value="Chromosome"/>
</dbReference>
<keyword evidence="2" id="KW-1133">Transmembrane helix</keyword>
<dbReference type="EMBL" id="AE009440">
    <property type="protein sequence ID" value="AAP98324.1"/>
    <property type="molecule type" value="Genomic_DNA"/>
</dbReference>
<organism evidence="3 4">
    <name type="scientific">Chlamydia pneumoniae</name>
    <name type="common">Chlamydophila pneumoniae</name>
    <dbReference type="NCBI Taxonomy" id="83558"/>
    <lineage>
        <taxon>Bacteria</taxon>
        <taxon>Pseudomonadati</taxon>
        <taxon>Chlamydiota</taxon>
        <taxon>Chlamydiia</taxon>
        <taxon>Chlamydiales</taxon>
        <taxon>Chlamydiaceae</taxon>
        <taxon>Chlamydia/Chlamydophila group</taxon>
        <taxon>Chlamydia</taxon>
    </lineage>
</organism>
<feature type="transmembrane region" description="Helical" evidence="2">
    <location>
        <begin position="563"/>
        <end position="584"/>
    </location>
</feature>
<reference evidence="3" key="1">
    <citation type="submission" date="2002-05" db="EMBL/GenBank/DDBJ databases">
        <title>The genome sequence of Chlamydia pneumoniae TW183 and comparison with other Chlamydia strains based on whole genome sequence analysis.</title>
        <authorList>
            <person name="Geng M.M."/>
            <person name="Schuhmacher A."/>
            <person name="Muehldorfer I."/>
            <person name="Bensch K.W."/>
            <person name="Schaefer K.P."/>
            <person name="Schneider S."/>
            <person name="Pohl T."/>
            <person name="Essig A."/>
            <person name="Marre R."/>
            <person name="Melchers K."/>
        </authorList>
    </citation>
    <scope>NUCLEOTIDE SEQUENCE [LARGE SCALE GENOMIC DNA]</scope>
    <source>
        <strain evidence="3">TW-183</strain>
    </source>
</reference>
<protein>
    <recommendedName>
        <fullName evidence="5">CT326 similarity</fullName>
    </recommendedName>
</protein>